<gene>
    <name evidence="2" type="ORF">CWB96_14295</name>
    <name evidence="1" type="ORF">CWB97_21630</name>
</gene>
<organism evidence="2 4">
    <name type="scientific">Pseudoalteromonas citrea</name>
    <dbReference type="NCBI Taxonomy" id="43655"/>
    <lineage>
        <taxon>Bacteria</taxon>
        <taxon>Pseudomonadati</taxon>
        <taxon>Pseudomonadota</taxon>
        <taxon>Gammaproteobacteria</taxon>
        <taxon>Alteromonadales</taxon>
        <taxon>Pseudoalteromonadaceae</taxon>
        <taxon>Pseudoalteromonas</taxon>
    </lineage>
</organism>
<name>A0A5S3XMD2_9GAMM</name>
<sequence length="66" mass="7807">MSSAIFYQWRAQFGGMTTYLMTLMKEFEEESRRPKKVYIEGKGHDIFLYLNENLAHDQNLSTKALQ</sequence>
<reference evidence="3 4" key="2">
    <citation type="submission" date="2019-06" db="EMBL/GenBank/DDBJ databases">
        <title>Co-occurence of chitin degradation, pigmentation and bioactivity in marine Pseudoalteromonas.</title>
        <authorList>
            <person name="Sonnenschein E.C."/>
            <person name="Bech P.K."/>
        </authorList>
    </citation>
    <scope>NUCLEOTIDE SEQUENCE [LARGE SCALE GENOMIC DNA]</scope>
    <source>
        <strain evidence="4">S2231</strain>
        <strain evidence="1 3">S2233</strain>
    </source>
</reference>
<protein>
    <recommendedName>
        <fullName evidence="5">Transposase</fullName>
    </recommendedName>
</protein>
<dbReference type="OrthoDB" id="9774685at2"/>
<dbReference type="AlphaFoldDB" id="A0A5S3XMD2"/>
<evidence type="ECO:0000313" key="4">
    <source>
        <dbReference type="Proteomes" id="UP000307706"/>
    </source>
</evidence>
<proteinExistence type="predicted"/>
<dbReference type="Proteomes" id="UP000305730">
    <property type="component" value="Unassembled WGS sequence"/>
</dbReference>
<evidence type="ECO:0000313" key="3">
    <source>
        <dbReference type="Proteomes" id="UP000305730"/>
    </source>
</evidence>
<dbReference type="EMBL" id="PNCK01000112">
    <property type="protein sequence ID" value="TMP38778.1"/>
    <property type="molecule type" value="Genomic_DNA"/>
</dbReference>
<comment type="caution">
    <text evidence="2">The sequence shown here is derived from an EMBL/GenBank/DDBJ whole genome shotgun (WGS) entry which is preliminary data.</text>
</comment>
<evidence type="ECO:0008006" key="5">
    <source>
        <dbReference type="Google" id="ProtNLM"/>
    </source>
</evidence>
<dbReference type="Proteomes" id="UP000307706">
    <property type="component" value="Unassembled WGS sequence"/>
</dbReference>
<keyword evidence="3" id="KW-1185">Reference proteome</keyword>
<accession>A0A5S3XMD2</accession>
<evidence type="ECO:0000313" key="1">
    <source>
        <dbReference type="EMBL" id="TMP38778.1"/>
    </source>
</evidence>
<reference evidence="3 4" key="1">
    <citation type="submission" date="2017-12" db="EMBL/GenBank/DDBJ databases">
        <authorList>
            <person name="Paulsen S."/>
            <person name="Gram L.K."/>
        </authorList>
    </citation>
    <scope>NUCLEOTIDE SEQUENCE [LARGE SCALE GENOMIC DNA]</scope>
    <source>
        <strain evidence="2 4">S2231</strain>
        <strain evidence="1 3">S2233</strain>
    </source>
</reference>
<dbReference type="EMBL" id="PNCL01000077">
    <property type="protein sequence ID" value="TMP56942.1"/>
    <property type="molecule type" value="Genomic_DNA"/>
</dbReference>
<reference evidence="2" key="3">
    <citation type="submission" date="2019-09" db="EMBL/GenBank/DDBJ databases">
        <title>Co-occurence of chitin degradation, pigmentation and bioactivity in marine Pseudoalteromonas.</title>
        <authorList>
            <person name="Sonnenschein E.C."/>
            <person name="Bech P.K."/>
        </authorList>
    </citation>
    <scope>NUCLEOTIDE SEQUENCE</scope>
    <source>
        <strain evidence="2">S2231</strain>
    </source>
</reference>
<evidence type="ECO:0000313" key="2">
    <source>
        <dbReference type="EMBL" id="TMP56942.1"/>
    </source>
</evidence>